<feature type="region of interest" description="Disordered" evidence="1">
    <location>
        <begin position="1"/>
        <end position="87"/>
    </location>
</feature>
<feature type="compositionally biased region" description="Low complexity" evidence="1">
    <location>
        <begin position="52"/>
        <end position="62"/>
    </location>
</feature>
<feature type="non-terminal residue" evidence="2">
    <location>
        <position position="1"/>
    </location>
</feature>
<name>A0A6J4SRZ5_9ACTN</name>
<sequence>GRAIGPRRHRDPRHAGLARLLPQARARRPGSGGSRPPRRGDGPRGPCASPGTPRSLSGRSTPTTPPPPADTGYPSPSSSPTPRPSTI</sequence>
<feature type="compositionally biased region" description="Basic residues" evidence="1">
    <location>
        <begin position="1"/>
        <end position="12"/>
    </location>
</feature>
<evidence type="ECO:0000313" key="2">
    <source>
        <dbReference type="EMBL" id="CAA9503737.1"/>
    </source>
</evidence>
<feature type="non-terminal residue" evidence="2">
    <location>
        <position position="87"/>
    </location>
</feature>
<dbReference type="AlphaFoldDB" id="A0A6J4SRZ5"/>
<organism evidence="2">
    <name type="scientific">uncultured Rubrobacteraceae bacterium</name>
    <dbReference type="NCBI Taxonomy" id="349277"/>
    <lineage>
        <taxon>Bacteria</taxon>
        <taxon>Bacillati</taxon>
        <taxon>Actinomycetota</taxon>
        <taxon>Rubrobacteria</taxon>
        <taxon>Rubrobacterales</taxon>
        <taxon>Rubrobacteraceae</taxon>
        <taxon>environmental samples</taxon>
    </lineage>
</organism>
<accession>A0A6J4SRZ5</accession>
<gene>
    <name evidence="2" type="ORF">AVDCRST_MAG12-2819</name>
</gene>
<proteinExistence type="predicted"/>
<dbReference type="EMBL" id="CADCVK010000400">
    <property type="protein sequence ID" value="CAA9503737.1"/>
    <property type="molecule type" value="Genomic_DNA"/>
</dbReference>
<feature type="compositionally biased region" description="Low complexity" evidence="1">
    <location>
        <begin position="15"/>
        <end position="24"/>
    </location>
</feature>
<feature type="compositionally biased region" description="Pro residues" evidence="1">
    <location>
        <begin position="77"/>
        <end position="87"/>
    </location>
</feature>
<protein>
    <submittedName>
        <fullName evidence="2">Putative quinone binding protein</fullName>
    </submittedName>
</protein>
<evidence type="ECO:0000256" key="1">
    <source>
        <dbReference type="SAM" id="MobiDB-lite"/>
    </source>
</evidence>
<reference evidence="2" key="1">
    <citation type="submission" date="2020-02" db="EMBL/GenBank/DDBJ databases">
        <authorList>
            <person name="Meier V. D."/>
        </authorList>
    </citation>
    <scope>NUCLEOTIDE SEQUENCE</scope>
    <source>
        <strain evidence="2">AVDCRST_MAG12</strain>
    </source>
</reference>